<name>A0ABW9E4G5_9BURK</name>
<gene>
    <name evidence="1" type="ORF">PQQ63_33810</name>
</gene>
<sequence>MEKKRSLIRRKALYPPIGAPQLYRTRIVRIIVEAGEARSDRIA</sequence>
<protein>
    <submittedName>
        <fullName evidence="1">Uncharacterized protein</fullName>
    </submittedName>
</protein>
<dbReference type="Proteomes" id="UP001629432">
    <property type="component" value="Unassembled WGS sequence"/>
</dbReference>
<dbReference type="EMBL" id="JAQQCF010000046">
    <property type="protein sequence ID" value="MFM0641673.1"/>
    <property type="molecule type" value="Genomic_DNA"/>
</dbReference>
<reference evidence="1 2" key="1">
    <citation type="journal article" date="2024" name="Chem. Sci.">
        <title>Discovery of megapolipeptins by genome mining of a Burkholderiales bacteria collection.</title>
        <authorList>
            <person name="Paulo B.S."/>
            <person name="Recchia M.J.J."/>
            <person name="Lee S."/>
            <person name="Fergusson C.H."/>
            <person name="Romanowski S.B."/>
            <person name="Hernandez A."/>
            <person name="Krull N."/>
            <person name="Liu D.Y."/>
            <person name="Cavanagh H."/>
            <person name="Bos A."/>
            <person name="Gray C.A."/>
            <person name="Murphy B.T."/>
            <person name="Linington R.G."/>
            <person name="Eustaquio A.S."/>
        </authorList>
    </citation>
    <scope>NUCLEOTIDE SEQUENCE [LARGE SCALE GENOMIC DNA]</scope>
    <source>
        <strain evidence="1 2">RL17-338-BIC-A</strain>
    </source>
</reference>
<comment type="caution">
    <text evidence="1">The sequence shown here is derived from an EMBL/GenBank/DDBJ whole genome shotgun (WGS) entry which is preliminary data.</text>
</comment>
<organism evidence="1 2">
    <name type="scientific">Paraburkholderia metrosideri</name>
    <dbReference type="NCBI Taxonomy" id="580937"/>
    <lineage>
        <taxon>Bacteria</taxon>
        <taxon>Pseudomonadati</taxon>
        <taxon>Pseudomonadota</taxon>
        <taxon>Betaproteobacteria</taxon>
        <taxon>Burkholderiales</taxon>
        <taxon>Burkholderiaceae</taxon>
        <taxon>Paraburkholderia</taxon>
    </lineage>
</organism>
<evidence type="ECO:0000313" key="2">
    <source>
        <dbReference type="Proteomes" id="UP001629432"/>
    </source>
</evidence>
<proteinExistence type="predicted"/>
<accession>A0ABW9E4G5</accession>
<evidence type="ECO:0000313" key="1">
    <source>
        <dbReference type="EMBL" id="MFM0641673.1"/>
    </source>
</evidence>
<keyword evidence="2" id="KW-1185">Reference proteome</keyword>
<dbReference type="RefSeq" id="WP_408242109.1">
    <property type="nucleotide sequence ID" value="NZ_JAQQCF010000046.1"/>
</dbReference>